<reference evidence="4 5" key="1">
    <citation type="submission" date="2019-06" db="EMBL/GenBank/DDBJ databases">
        <title>Flavobacteriaceae Paucihalobacterium erythroidium CWB-1, complete genome.</title>
        <authorList>
            <person name="Wu S."/>
        </authorList>
    </citation>
    <scope>NUCLEOTIDE SEQUENCE [LARGE SCALE GENOMIC DNA]</scope>
    <source>
        <strain evidence="4 5">CWB-1</strain>
    </source>
</reference>
<dbReference type="Proteomes" id="UP000317332">
    <property type="component" value="Unassembled WGS sequence"/>
</dbReference>
<dbReference type="InterPro" id="IPR050834">
    <property type="entry name" value="Glycosyltransf_2"/>
</dbReference>
<accession>A0A506PG84</accession>
<dbReference type="InterPro" id="IPR029044">
    <property type="entry name" value="Nucleotide-diphossugar_trans"/>
</dbReference>
<comment type="caution">
    <text evidence="4">The sequence shown here is derived from an EMBL/GenBank/DDBJ whole genome shotgun (WGS) entry which is preliminary data.</text>
</comment>
<dbReference type="AlphaFoldDB" id="A0A506PG84"/>
<evidence type="ECO:0000259" key="3">
    <source>
        <dbReference type="Pfam" id="PF02709"/>
    </source>
</evidence>
<dbReference type="GO" id="GO:0016740">
    <property type="term" value="F:transferase activity"/>
    <property type="evidence" value="ECO:0007669"/>
    <property type="project" value="UniProtKB-KW"/>
</dbReference>
<dbReference type="EMBL" id="VHIQ01000005">
    <property type="protein sequence ID" value="TPV32863.1"/>
    <property type="molecule type" value="Genomic_DNA"/>
</dbReference>
<dbReference type="CDD" id="cd06420">
    <property type="entry name" value="GT2_Chondriotin_Pol_N"/>
    <property type="match status" value="1"/>
</dbReference>
<evidence type="ECO:0000259" key="2">
    <source>
        <dbReference type="Pfam" id="PF00535"/>
    </source>
</evidence>
<dbReference type="PANTHER" id="PTHR43685:SF3">
    <property type="entry name" value="SLR2126 PROTEIN"/>
    <property type="match status" value="1"/>
</dbReference>
<dbReference type="InterPro" id="IPR027791">
    <property type="entry name" value="Galactosyl_T_C"/>
</dbReference>
<keyword evidence="1 4" id="KW-0808">Transferase</keyword>
<feature type="domain" description="Galactosyltransferase C-terminal" evidence="3">
    <location>
        <begin position="181"/>
        <end position="238"/>
    </location>
</feature>
<name>A0A506PG84_9FLAO</name>
<dbReference type="PANTHER" id="PTHR43685">
    <property type="entry name" value="GLYCOSYLTRANSFERASE"/>
    <property type="match status" value="1"/>
</dbReference>
<keyword evidence="5" id="KW-1185">Reference proteome</keyword>
<dbReference type="OrthoDB" id="9801954at2"/>
<proteinExistence type="predicted"/>
<dbReference type="InterPro" id="IPR001173">
    <property type="entry name" value="Glyco_trans_2-like"/>
</dbReference>
<evidence type="ECO:0000313" key="5">
    <source>
        <dbReference type="Proteomes" id="UP000317332"/>
    </source>
</evidence>
<sequence length="272" mass="31470">MSNLNISVIISTYNSEEWLEKVLESYKYQDYQNFEVIIADDGSRASTKELIDSYKADYPVDLRHIWHEDLGYRRQELLNKCIVETAYDYILMTDGDCIARKDFVSTHAKFAERGYFLSGGYLKLNMVTSKAIKLEDIKNGNCFSTKWLTENGKITFKQSIKLKAKGNYADFLDYLTPTGATFNNCNSSAWKEDLIAINGYDERMQYGGPDRELGERLHNNGIKSKQIRHKAIVLHLDHPRGYKTKESIQKNEAIRGLTKVEKRIWTDYGIKK</sequence>
<dbReference type="SUPFAM" id="SSF53448">
    <property type="entry name" value="Nucleotide-diphospho-sugar transferases"/>
    <property type="match status" value="1"/>
</dbReference>
<evidence type="ECO:0000313" key="4">
    <source>
        <dbReference type="EMBL" id="TPV32863.1"/>
    </source>
</evidence>
<organism evidence="4 5">
    <name type="scientific">Paucihalobacter ruber</name>
    <dbReference type="NCBI Taxonomy" id="2567861"/>
    <lineage>
        <taxon>Bacteria</taxon>
        <taxon>Pseudomonadati</taxon>
        <taxon>Bacteroidota</taxon>
        <taxon>Flavobacteriia</taxon>
        <taxon>Flavobacteriales</taxon>
        <taxon>Flavobacteriaceae</taxon>
        <taxon>Paucihalobacter</taxon>
    </lineage>
</organism>
<dbReference type="Gene3D" id="3.90.550.10">
    <property type="entry name" value="Spore Coat Polysaccharide Biosynthesis Protein SpsA, Chain A"/>
    <property type="match status" value="1"/>
</dbReference>
<protein>
    <submittedName>
        <fullName evidence="4">Glycosyltransferase</fullName>
    </submittedName>
</protein>
<gene>
    <name evidence="4" type="ORF">FJ651_11185</name>
</gene>
<dbReference type="Pfam" id="PF02709">
    <property type="entry name" value="Glyco_transf_7C"/>
    <property type="match status" value="1"/>
</dbReference>
<feature type="domain" description="Glycosyltransferase 2-like" evidence="2">
    <location>
        <begin position="7"/>
        <end position="122"/>
    </location>
</feature>
<dbReference type="Pfam" id="PF00535">
    <property type="entry name" value="Glycos_transf_2"/>
    <property type="match status" value="1"/>
</dbReference>
<evidence type="ECO:0000256" key="1">
    <source>
        <dbReference type="ARBA" id="ARBA00022679"/>
    </source>
</evidence>
<dbReference type="RefSeq" id="WP_140990610.1">
    <property type="nucleotide sequence ID" value="NZ_VHIQ01000005.1"/>
</dbReference>